<dbReference type="Pfam" id="PF13384">
    <property type="entry name" value="HTH_23"/>
    <property type="match status" value="1"/>
</dbReference>
<dbReference type="PANTHER" id="PTHR33498:SF1">
    <property type="entry name" value="TRANSPOSASE FOR INSERTION SEQUENCE ELEMENT IS1557"/>
    <property type="match status" value="1"/>
</dbReference>
<gene>
    <name evidence="3" type="ORF">IGS68_33735</name>
</gene>
<keyword evidence="4" id="KW-1185">Reference proteome</keyword>
<dbReference type="Pfam" id="PF01610">
    <property type="entry name" value="DDE_Tnp_ISL3"/>
    <property type="match status" value="2"/>
</dbReference>
<feature type="region of interest" description="Disordered" evidence="1">
    <location>
        <begin position="265"/>
        <end position="301"/>
    </location>
</feature>
<dbReference type="PANTHER" id="PTHR33498">
    <property type="entry name" value="TRANSPOSASE FOR INSERTION SEQUENCE ELEMENT IS1557"/>
    <property type="match status" value="1"/>
</dbReference>
<dbReference type="Proteomes" id="UP000595197">
    <property type="component" value="Plasmid pTT6-3"/>
</dbReference>
<feature type="compositionally biased region" description="Basic and acidic residues" evidence="1">
    <location>
        <begin position="287"/>
        <end position="301"/>
    </location>
</feature>
<name>A0ABX7BHU7_9PROT</name>
<geneLocation type="plasmid" evidence="3 4">
    <name>pTT6-3</name>
</geneLocation>
<dbReference type="InterPro" id="IPR002560">
    <property type="entry name" value="Transposase_DDE"/>
</dbReference>
<keyword evidence="3" id="KW-0614">Plasmid</keyword>
<reference evidence="3" key="1">
    <citation type="submission" date="2021-02" db="EMBL/GenBank/DDBJ databases">
        <title>Skermanella TT6 skin isolate.</title>
        <authorList>
            <person name="Lee K."/>
            <person name="Ganzorig M."/>
        </authorList>
    </citation>
    <scope>NUCLEOTIDE SEQUENCE</scope>
    <source>
        <strain evidence="3">TT6</strain>
    </source>
</reference>
<organism evidence="3 4">
    <name type="scientific">Skermanella cutis</name>
    <dbReference type="NCBI Taxonomy" id="2775420"/>
    <lineage>
        <taxon>Bacteria</taxon>
        <taxon>Pseudomonadati</taxon>
        <taxon>Pseudomonadota</taxon>
        <taxon>Alphaproteobacteria</taxon>
        <taxon>Rhodospirillales</taxon>
        <taxon>Azospirillaceae</taxon>
        <taxon>Skermanella</taxon>
    </lineage>
</organism>
<proteinExistence type="predicted"/>
<evidence type="ECO:0000313" key="3">
    <source>
        <dbReference type="EMBL" id="QQP93944.1"/>
    </source>
</evidence>
<evidence type="ECO:0000259" key="2">
    <source>
        <dbReference type="PROSITE" id="PS50531"/>
    </source>
</evidence>
<dbReference type="Pfam" id="PF14690">
    <property type="entry name" value="Zn_ribbon_ISL3"/>
    <property type="match status" value="1"/>
</dbReference>
<protein>
    <submittedName>
        <fullName evidence="3">ISL3 family transposase</fullName>
    </submittedName>
</protein>
<dbReference type="InterPro" id="IPR017894">
    <property type="entry name" value="HTH_IS21_transposase_type"/>
</dbReference>
<dbReference type="PROSITE" id="PS50531">
    <property type="entry name" value="HTH_IS21"/>
    <property type="match status" value="1"/>
</dbReference>
<dbReference type="Gene3D" id="1.10.10.60">
    <property type="entry name" value="Homeodomain-like"/>
    <property type="match status" value="1"/>
</dbReference>
<evidence type="ECO:0000256" key="1">
    <source>
        <dbReference type="SAM" id="MobiDB-lite"/>
    </source>
</evidence>
<dbReference type="EMBL" id="CP067423">
    <property type="protein sequence ID" value="QQP93944.1"/>
    <property type="molecule type" value="Genomic_DNA"/>
</dbReference>
<dbReference type="InterPro" id="IPR047951">
    <property type="entry name" value="Transpos_ISL3"/>
</dbReference>
<feature type="region of interest" description="Disordered" evidence="1">
    <location>
        <begin position="395"/>
        <end position="438"/>
    </location>
</feature>
<dbReference type="NCBIfam" id="NF033550">
    <property type="entry name" value="transpos_ISL3"/>
    <property type="match status" value="1"/>
</dbReference>
<accession>A0ABX7BHU7</accession>
<feature type="compositionally biased region" description="Basic and acidic residues" evidence="1">
    <location>
        <begin position="397"/>
        <end position="407"/>
    </location>
</feature>
<dbReference type="InterPro" id="IPR029261">
    <property type="entry name" value="Transposase_Znf"/>
</dbReference>
<sequence>MLSSCLHISLHSIGFPDTLEVLEQIDHGFCRITLRAQPTAKSAPCTACGTPSRRVHGFYWRSLGDVACFGRPILLLIRIRRFRCTIPECPRRTFAETLPGVACPRARQTDRLRSVHRAIGLALGGNPGARHAATLGVPISRSTLLHRVCSSDADPIPPVRVFGVDDWAWRKGQSYGTILCDLERRRVIDLLPDRNADTLAAWLREHPTVSAVVRDRAGAYADGASRAAPNATQILDRWHLLRNGSDALRNLLDQHHRDLREAARAATLPAGPTAIADVPKPASPAERPMRTTERRSRVAQERRDARFAEVVRLRQQGLSLKAIARTIGIERRTVRRWLKAGHAPTWRHADRGTSILDPYKAWLEERWQSGCTNAAALWRELRDRGFPGQYTVVRDWATQRRRQDPPAEPKQGSGKPALDMTSEPPTPRRAVRLLTSEPDKLGDDDRRFVTALLERSPTIATAVELTRRFTTMVKEQVASTLDCWLQQAETSALASFAAGLRRDEDALRAALTEPWSNGQVEGQVNRLKVIKREMYGRAGFELLRCRVLAHA</sequence>
<feature type="domain" description="HTH IS21-type" evidence="2">
    <location>
        <begin position="305"/>
        <end position="367"/>
    </location>
</feature>
<evidence type="ECO:0000313" key="4">
    <source>
        <dbReference type="Proteomes" id="UP000595197"/>
    </source>
</evidence>